<dbReference type="SUPFAM" id="SSF69786">
    <property type="entry name" value="YggU-like"/>
    <property type="match status" value="1"/>
</dbReference>
<evidence type="ECO:0000313" key="2">
    <source>
        <dbReference type="EMBL" id="GAG18483.1"/>
    </source>
</evidence>
<name>X0W1I0_9ZZZZ</name>
<dbReference type="Gene3D" id="3.30.1200.10">
    <property type="entry name" value="YggU-like"/>
    <property type="match status" value="1"/>
</dbReference>
<accession>X0W1I0</accession>
<dbReference type="Pfam" id="PF02594">
    <property type="entry name" value="DUF167"/>
    <property type="match status" value="1"/>
</dbReference>
<gene>
    <name evidence="2" type="ORF">S01H1_58293</name>
</gene>
<proteinExistence type="inferred from homology"/>
<dbReference type="AlphaFoldDB" id="X0W1I0"/>
<evidence type="ECO:0008006" key="3">
    <source>
        <dbReference type="Google" id="ProtNLM"/>
    </source>
</evidence>
<sequence length="46" mass="5181">LVKFLSDILEVSKSSLTIEKGMTSKRKVICISGLTETEVIRRSQKK</sequence>
<dbReference type="EMBL" id="BARS01038079">
    <property type="protein sequence ID" value="GAG18483.1"/>
    <property type="molecule type" value="Genomic_DNA"/>
</dbReference>
<dbReference type="InterPro" id="IPR003746">
    <property type="entry name" value="DUF167"/>
</dbReference>
<comment type="similarity">
    <text evidence="1">Belongs to the UPF0235 family.</text>
</comment>
<reference evidence="2" key="1">
    <citation type="journal article" date="2014" name="Front. Microbiol.">
        <title>High frequency of phylogenetically diverse reductive dehalogenase-homologous genes in deep subseafloor sedimentary metagenomes.</title>
        <authorList>
            <person name="Kawai M."/>
            <person name="Futagami T."/>
            <person name="Toyoda A."/>
            <person name="Takaki Y."/>
            <person name="Nishi S."/>
            <person name="Hori S."/>
            <person name="Arai W."/>
            <person name="Tsubouchi T."/>
            <person name="Morono Y."/>
            <person name="Uchiyama I."/>
            <person name="Ito T."/>
            <person name="Fujiyama A."/>
            <person name="Inagaki F."/>
            <person name="Takami H."/>
        </authorList>
    </citation>
    <scope>NUCLEOTIDE SEQUENCE</scope>
    <source>
        <strain evidence="2">Expedition CK06-06</strain>
    </source>
</reference>
<dbReference type="InterPro" id="IPR036591">
    <property type="entry name" value="YggU-like_sf"/>
</dbReference>
<feature type="non-terminal residue" evidence="2">
    <location>
        <position position="1"/>
    </location>
</feature>
<evidence type="ECO:0000256" key="1">
    <source>
        <dbReference type="ARBA" id="ARBA00010364"/>
    </source>
</evidence>
<organism evidence="2">
    <name type="scientific">marine sediment metagenome</name>
    <dbReference type="NCBI Taxonomy" id="412755"/>
    <lineage>
        <taxon>unclassified sequences</taxon>
        <taxon>metagenomes</taxon>
        <taxon>ecological metagenomes</taxon>
    </lineage>
</organism>
<protein>
    <recommendedName>
        <fullName evidence="3">DUF167 domain-containing protein</fullName>
    </recommendedName>
</protein>
<comment type="caution">
    <text evidence="2">The sequence shown here is derived from an EMBL/GenBank/DDBJ whole genome shotgun (WGS) entry which is preliminary data.</text>
</comment>